<keyword evidence="1" id="KW-0175">Coiled coil</keyword>
<feature type="region of interest" description="Disordered" evidence="2">
    <location>
        <begin position="469"/>
        <end position="516"/>
    </location>
</feature>
<feature type="region of interest" description="Disordered" evidence="2">
    <location>
        <begin position="1"/>
        <end position="97"/>
    </location>
</feature>
<evidence type="ECO:0000256" key="2">
    <source>
        <dbReference type="SAM" id="MobiDB-lite"/>
    </source>
</evidence>
<dbReference type="AlphaFoldDB" id="A0A0C2YN17"/>
<evidence type="ECO:0000313" key="4">
    <source>
        <dbReference type="EMBL" id="KIM51103.1"/>
    </source>
</evidence>
<feature type="compositionally biased region" description="Basic and acidic residues" evidence="2">
    <location>
        <begin position="340"/>
        <end position="352"/>
    </location>
</feature>
<feature type="compositionally biased region" description="Acidic residues" evidence="2">
    <location>
        <begin position="275"/>
        <end position="285"/>
    </location>
</feature>
<feature type="compositionally biased region" description="Polar residues" evidence="2">
    <location>
        <begin position="55"/>
        <end position="78"/>
    </location>
</feature>
<feature type="region of interest" description="Disordered" evidence="2">
    <location>
        <begin position="267"/>
        <end position="288"/>
    </location>
</feature>
<feature type="compositionally biased region" description="Basic and acidic residues" evidence="2">
    <location>
        <begin position="45"/>
        <end position="54"/>
    </location>
</feature>
<evidence type="ECO:0000259" key="3">
    <source>
        <dbReference type="Pfam" id="PF20149"/>
    </source>
</evidence>
<protein>
    <recommendedName>
        <fullName evidence="3">DUF6532 domain-containing protein</fullName>
    </recommendedName>
</protein>
<reference evidence="4 5" key="1">
    <citation type="submission" date="2014-04" db="EMBL/GenBank/DDBJ databases">
        <authorList>
            <consortium name="DOE Joint Genome Institute"/>
            <person name="Kuo A."/>
            <person name="Kohler A."/>
            <person name="Nagy L.G."/>
            <person name="Floudas D."/>
            <person name="Copeland A."/>
            <person name="Barry K.W."/>
            <person name="Cichocki N."/>
            <person name="Veneault-Fourrey C."/>
            <person name="LaButti K."/>
            <person name="Lindquist E.A."/>
            <person name="Lipzen A."/>
            <person name="Lundell T."/>
            <person name="Morin E."/>
            <person name="Murat C."/>
            <person name="Sun H."/>
            <person name="Tunlid A."/>
            <person name="Henrissat B."/>
            <person name="Grigoriev I.V."/>
            <person name="Hibbett D.S."/>
            <person name="Martin F."/>
            <person name="Nordberg H.P."/>
            <person name="Cantor M.N."/>
            <person name="Hua S.X."/>
        </authorList>
    </citation>
    <scope>NUCLEOTIDE SEQUENCE [LARGE SCALE GENOMIC DNA]</scope>
    <source>
        <strain evidence="4 5">Foug A</strain>
    </source>
</reference>
<feature type="compositionally biased region" description="Polar residues" evidence="2">
    <location>
        <begin position="474"/>
        <end position="493"/>
    </location>
</feature>
<dbReference type="InParanoid" id="A0A0C2YN17"/>
<evidence type="ECO:0000256" key="1">
    <source>
        <dbReference type="SAM" id="Coils"/>
    </source>
</evidence>
<dbReference type="EMBL" id="KN822286">
    <property type="protein sequence ID" value="KIM51103.1"/>
    <property type="molecule type" value="Genomic_DNA"/>
</dbReference>
<sequence>MIPVPPLSPSLISSVNSSSSDSTSSSSLASPEDGALDSNRNPKFLSDDDSKKEQINSPLPSLQPQSFTPSLRPQTRSGRGNLRPGVSQRRVPSPSPTFVRARTVDAQMRMRERYHPYTTRGRVTSLELGFAARSLGLSSFNGMTLEDVHEGKECFIRVLSEMPDRVLLKAHQAKKADLDRITHRVALALAEVESAERQKDFMSAVCEQYKGELAVSEVQMDVVMKVLDNRGLLESEDDGAYHRAVYADELVALTIAEGQAVQIQEVVRSRRDEGWPDPEDDEFSDEDSKLPFTGLLSSDDSNAVSISCLDAIYVCPFLLNHRCVAMPVGRRSVRSYPRPSRNEQHLGLRGEAPEDPSVLSEQPASEQLPHYNFPHQPYPTQSQSSEQLPHYNFPPQPYPTQSQWAPLPQYVQPPFPQQPSSLQVHYLQVPFAQQQDANASFSAQLARGMEIAQQRSNVVADHVAAVRPRRPGVQQANSSRLGDPTSSMISGGESSRIHRPQREVRAPLPPTPPAAAATLSIPATIASTPPASTSAASIPTSSAQEVPSVQAMLSADEQKAVISRARSEIFRLMVIEDSVPSTLQRDAMVARAICRAMQSVVGHANVAQPETAKKSVVAAMAEVRRAFKQYALCHIHNEFGLRAGPDHTGSAIEYRAQRVGQLLENFRYLRDPSNEEGEFFSSPFFRNYIIDMLFLASMELWKYVENDDLTMVIRLGGTALAATLRDFRNGYHQEGDVSAALWRDRYIEISQLIITMQGVQARRDWLVNFQQFLMAQGRAELPPHTS</sequence>
<organism evidence="4 5">
    <name type="scientific">Scleroderma citrinum Foug A</name>
    <dbReference type="NCBI Taxonomy" id="1036808"/>
    <lineage>
        <taxon>Eukaryota</taxon>
        <taxon>Fungi</taxon>
        <taxon>Dikarya</taxon>
        <taxon>Basidiomycota</taxon>
        <taxon>Agaricomycotina</taxon>
        <taxon>Agaricomycetes</taxon>
        <taxon>Agaricomycetidae</taxon>
        <taxon>Boletales</taxon>
        <taxon>Sclerodermatineae</taxon>
        <taxon>Sclerodermataceae</taxon>
        <taxon>Scleroderma</taxon>
    </lineage>
</organism>
<evidence type="ECO:0000313" key="5">
    <source>
        <dbReference type="Proteomes" id="UP000053989"/>
    </source>
</evidence>
<reference evidence="5" key="2">
    <citation type="submission" date="2015-01" db="EMBL/GenBank/DDBJ databases">
        <title>Evolutionary Origins and Diversification of the Mycorrhizal Mutualists.</title>
        <authorList>
            <consortium name="DOE Joint Genome Institute"/>
            <consortium name="Mycorrhizal Genomics Consortium"/>
            <person name="Kohler A."/>
            <person name="Kuo A."/>
            <person name="Nagy L.G."/>
            <person name="Floudas D."/>
            <person name="Copeland A."/>
            <person name="Barry K.W."/>
            <person name="Cichocki N."/>
            <person name="Veneault-Fourrey C."/>
            <person name="LaButti K."/>
            <person name="Lindquist E.A."/>
            <person name="Lipzen A."/>
            <person name="Lundell T."/>
            <person name="Morin E."/>
            <person name="Murat C."/>
            <person name="Riley R."/>
            <person name="Ohm R."/>
            <person name="Sun H."/>
            <person name="Tunlid A."/>
            <person name="Henrissat B."/>
            <person name="Grigoriev I.V."/>
            <person name="Hibbett D.S."/>
            <person name="Martin F."/>
        </authorList>
    </citation>
    <scope>NUCLEOTIDE SEQUENCE [LARGE SCALE GENOMIC DNA]</scope>
    <source>
        <strain evidence="5">Foug A</strain>
    </source>
</reference>
<gene>
    <name evidence="4" type="ORF">SCLCIDRAFT_33736</name>
</gene>
<dbReference type="InterPro" id="IPR045341">
    <property type="entry name" value="DUF6532"/>
</dbReference>
<feature type="compositionally biased region" description="Polar residues" evidence="2">
    <location>
        <begin position="378"/>
        <end position="387"/>
    </location>
</feature>
<feature type="region of interest" description="Disordered" evidence="2">
    <location>
        <begin position="332"/>
        <end position="389"/>
    </location>
</feature>
<accession>A0A0C2YN17</accession>
<feature type="domain" description="DUF6532" evidence="3">
    <location>
        <begin position="568"/>
        <end position="751"/>
    </location>
</feature>
<dbReference type="OrthoDB" id="10666161at2759"/>
<dbReference type="Proteomes" id="UP000053989">
    <property type="component" value="Unassembled WGS sequence"/>
</dbReference>
<dbReference type="Pfam" id="PF20149">
    <property type="entry name" value="DUF6532"/>
    <property type="match status" value="1"/>
</dbReference>
<dbReference type="HOGENOM" id="CLU_356841_0_0_1"/>
<feature type="coiled-coil region" evidence="1">
    <location>
        <begin position="178"/>
        <end position="212"/>
    </location>
</feature>
<keyword evidence="5" id="KW-1185">Reference proteome</keyword>
<name>A0A0C2YN17_9AGAM</name>
<proteinExistence type="predicted"/>
<feature type="compositionally biased region" description="Low complexity" evidence="2">
    <location>
        <begin position="9"/>
        <end position="31"/>
    </location>
</feature>